<keyword evidence="1" id="KW-0472">Membrane</keyword>
<reference evidence="2 3" key="1">
    <citation type="submission" date="2018-09" db="EMBL/GenBank/DDBJ databases">
        <title>A clostridial neurotoxin that targets Anopheles mosquitoes.</title>
        <authorList>
            <person name="Contreras E."/>
            <person name="Masuyer G."/>
            <person name="Qureshi N."/>
            <person name="Chawla S."/>
            <person name="Lim H.L."/>
            <person name="Chen J."/>
            <person name="Stenmark P."/>
            <person name="Gill S."/>
        </authorList>
    </citation>
    <scope>NUCLEOTIDE SEQUENCE [LARGE SCALE GENOMIC DNA]</scope>
    <source>
        <strain evidence="2 3">Cbm</strain>
    </source>
</reference>
<feature type="transmembrane region" description="Helical" evidence="1">
    <location>
        <begin position="12"/>
        <end position="29"/>
    </location>
</feature>
<dbReference type="AlphaFoldDB" id="A0A5P3XBT3"/>
<evidence type="ECO:0000256" key="1">
    <source>
        <dbReference type="SAM" id="Phobius"/>
    </source>
</evidence>
<dbReference type="Proteomes" id="UP000326961">
    <property type="component" value="Chromosome"/>
</dbReference>
<proteinExistence type="predicted"/>
<dbReference type="EMBL" id="CP032452">
    <property type="protein sequence ID" value="QEZ68142.1"/>
    <property type="molecule type" value="Genomic_DNA"/>
</dbReference>
<sequence>MNFWREKKNKFYFCSVVIIAILIGQYFLFKYGIVSPLVKGVELRITKGEYIQNIDEYVIKLGDSIKVNSGEYIVIPPYASKPNIGYKASDSDILSIKGDTITGIKEGYSAIMIMKDSRAIRKATIRVVNPKVENLDVSINQLKYVGDTSPIDVNVDVDFKFNDKEQYTYEISDKKVLKIENNKVKAIGVGSSTLKIKAGDKTKEYKFNIQAKVSNLYSNNNINVHINEEKSLGVKVETYPKNLEHPKVNYEIVGFKLPISTAIEVSNDGVVTGLREGTEKVKVTCGGKSKIITVNVLKENTESKKIKNLEASSIINGDNLEINLSWDYLDDVPEYEIYLKNNSKGEKDFSLIKSIKVEKDELDKNKKVKASISVDLKGIDKPDIDLYVVGKSDGVYTQRSDTINIKKEHPSAENIQDYKVENLEGTISDDGNINLSWDKLENFDCTYSIYVRNNITSPNGGFELYQHGVSENNITIPVNLLEDINMDVYIVANSSQGSSKSSDVLNLEKKKTEIEVEKPILQIKNPESTF</sequence>
<name>A0A5P3XBT3_PARBF</name>
<evidence type="ECO:0000313" key="3">
    <source>
        <dbReference type="Proteomes" id="UP000326961"/>
    </source>
</evidence>
<keyword evidence="1" id="KW-1133">Transmembrane helix</keyword>
<evidence type="ECO:0008006" key="4">
    <source>
        <dbReference type="Google" id="ProtNLM"/>
    </source>
</evidence>
<keyword evidence="1" id="KW-0812">Transmembrane</keyword>
<accession>A0A5P3XBT3</accession>
<dbReference type="RefSeq" id="WP_025161999.1">
    <property type="nucleotide sequence ID" value="NZ_CP032452.1"/>
</dbReference>
<protein>
    <recommendedName>
        <fullName evidence="4">BIG2 domain-containing protein</fullName>
    </recommendedName>
</protein>
<gene>
    <name evidence="2" type="ORF">D4A35_04005</name>
</gene>
<evidence type="ECO:0000313" key="2">
    <source>
        <dbReference type="EMBL" id="QEZ68142.1"/>
    </source>
</evidence>
<organism evidence="2 3">
    <name type="scientific">Paraclostridium bifermentans</name>
    <name type="common">Clostridium bifermentans</name>
    <dbReference type="NCBI Taxonomy" id="1490"/>
    <lineage>
        <taxon>Bacteria</taxon>
        <taxon>Bacillati</taxon>
        <taxon>Bacillota</taxon>
        <taxon>Clostridia</taxon>
        <taxon>Peptostreptococcales</taxon>
        <taxon>Peptostreptococcaceae</taxon>
        <taxon>Paraclostridium</taxon>
    </lineage>
</organism>